<feature type="signal peptide" evidence="2">
    <location>
        <begin position="1"/>
        <end position="20"/>
    </location>
</feature>
<keyword evidence="4" id="KW-1185">Reference proteome</keyword>
<reference evidence="3 4" key="1">
    <citation type="submission" date="2020-08" db="EMBL/GenBank/DDBJ databases">
        <title>Cohnella phylogeny.</title>
        <authorList>
            <person name="Dunlap C."/>
        </authorList>
    </citation>
    <scope>NUCLEOTIDE SEQUENCE [LARGE SCALE GENOMIC DNA]</scope>
    <source>
        <strain evidence="3 4">DSM 28246</strain>
    </source>
</reference>
<dbReference type="Pfam" id="PF13416">
    <property type="entry name" value="SBP_bac_8"/>
    <property type="match status" value="1"/>
</dbReference>
<dbReference type="PROSITE" id="PS51257">
    <property type="entry name" value="PROKAR_LIPOPROTEIN"/>
    <property type="match status" value="1"/>
</dbReference>
<dbReference type="Proteomes" id="UP000547209">
    <property type="component" value="Unassembled WGS sequence"/>
</dbReference>
<evidence type="ECO:0000313" key="3">
    <source>
        <dbReference type="EMBL" id="MBB6671616.1"/>
    </source>
</evidence>
<dbReference type="PANTHER" id="PTHR43649">
    <property type="entry name" value="ARABINOSE-BINDING PROTEIN-RELATED"/>
    <property type="match status" value="1"/>
</dbReference>
<comment type="caution">
    <text evidence="3">The sequence shown here is derived from an EMBL/GenBank/DDBJ whole genome shotgun (WGS) entry which is preliminary data.</text>
</comment>
<accession>A0A7X0RQD5</accession>
<dbReference type="EMBL" id="JACJVP010000023">
    <property type="protein sequence ID" value="MBB6671616.1"/>
    <property type="molecule type" value="Genomic_DNA"/>
</dbReference>
<keyword evidence="2" id="KW-0732">Signal</keyword>
<protein>
    <submittedName>
        <fullName evidence="3">ABC transporter substrate-binding protein</fullName>
    </submittedName>
</protein>
<dbReference type="RefSeq" id="WP_185143097.1">
    <property type="nucleotide sequence ID" value="NZ_JACJVP010000023.1"/>
</dbReference>
<evidence type="ECO:0000256" key="1">
    <source>
        <dbReference type="SAM" id="MobiDB-lite"/>
    </source>
</evidence>
<gene>
    <name evidence="3" type="ORF">H7C19_13075</name>
</gene>
<dbReference type="Gene3D" id="3.40.190.10">
    <property type="entry name" value="Periplasmic binding protein-like II"/>
    <property type="match status" value="2"/>
</dbReference>
<feature type="region of interest" description="Disordered" evidence="1">
    <location>
        <begin position="26"/>
        <end position="56"/>
    </location>
</feature>
<dbReference type="PANTHER" id="PTHR43649:SF12">
    <property type="entry name" value="DIACETYLCHITOBIOSE BINDING PROTEIN DASA"/>
    <property type="match status" value="1"/>
</dbReference>
<dbReference type="SUPFAM" id="SSF53850">
    <property type="entry name" value="Periplasmic binding protein-like II"/>
    <property type="match status" value="1"/>
</dbReference>
<dbReference type="InterPro" id="IPR006059">
    <property type="entry name" value="SBP"/>
</dbReference>
<evidence type="ECO:0000313" key="4">
    <source>
        <dbReference type="Proteomes" id="UP000547209"/>
    </source>
</evidence>
<feature type="compositionally biased region" description="Low complexity" evidence="1">
    <location>
        <begin position="33"/>
        <end position="52"/>
    </location>
</feature>
<feature type="chain" id="PRO_5039373129" evidence="2">
    <location>
        <begin position="21"/>
        <end position="454"/>
    </location>
</feature>
<evidence type="ECO:0000256" key="2">
    <source>
        <dbReference type="SAM" id="SignalP"/>
    </source>
</evidence>
<organism evidence="3 4">
    <name type="scientific">Cohnella nanjingensis</name>
    <dbReference type="NCBI Taxonomy" id="1387779"/>
    <lineage>
        <taxon>Bacteria</taxon>
        <taxon>Bacillati</taxon>
        <taxon>Bacillota</taxon>
        <taxon>Bacilli</taxon>
        <taxon>Bacillales</taxon>
        <taxon>Paenibacillaceae</taxon>
        <taxon>Cohnella</taxon>
    </lineage>
</organism>
<dbReference type="CDD" id="cd14748">
    <property type="entry name" value="PBP2_UgpB"/>
    <property type="match status" value="1"/>
</dbReference>
<dbReference type="AlphaFoldDB" id="A0A7X0RQD5"/>
<sequence>MKKRYLITLTAVLAMMVALISACSSKSNDEGQSSSPSASASSSSAASPSASSDTPKGKVEIQFWYGWGGPEGELMEKMIKKFNDSQDQIVVKGTVEADYSKQLTAITAGNPPDVASNFGNASVPNGENGANTPLDDYMAKSDMSADLFVPGAIKQQQYNGKTYAVPVAMHYSALFYNKDLLAQAGYDKPPETVQQLFEYFDKLSKIEANGEIKVLGLGPPSLPVYDYAYLFGGKFVDVDKGEITPQDTGFIQAMKQSAALYKKAGGSEKVNAFTKKLGAGLSADDPFFTGKYAMTFGGEWTGTFIKKFAPNLNYGIAPMPYDENHPDMKGAASVDTSTFYIPKGAKHPDEAWKFIEWFLKPENIAEFDAGLGNLTPVLAAIDSPMFGDVAGFKEFLEGSKSPNLQSFPASPYMSVYLNEIGVAFNDVLLNKISAEQAAKQIADKMAPEVAKYKK</sequence>
<dbReference type="InterPro" id="IPR050490">
    <property type="entry name" value="Bact_solute-bd_prot1"/>
</dbReference>
<proteinExistence type="predicted"/>
<name>A0A7X0RQD5_9BACL</name>